<dbReference type="GO" id="GO:0009307">
    <property type="term" value="P:DNA restriction-modification system"/>
    <property type="evidence" value="ECO:0007669"/>
    <property type="project" value="UniProtKB-KW"/>
</dbReference>
<organism evidence="7 8">
    <name type="scientific">Truepera radiovictrix (strain DSM 17093 / CIP 108686 / LMG 22925 / RQ-24)</name>
    <dbReference type="NCBI Taxonomy" id="649638"/>
    <lineage>
        <taxon>Bacteria</taxon>
        <taxon>Thermotogati</taxon>
        <taxon>Deinococcota</taxon>
        <taxon>Deinococci</taxon>
        <taxon>Trueperales</taxon>
        <taxon>Trueperaceae</taxon>
        <taxon>Truepera</taxon>
    </lineage>
</organism>
<evidence type="ECO:0000256" key="4">
    <source>
        <dbReference type="ARBA" id="ARBA00022747"/>
    </source>
</evidence>
<gene>
    <name evidence="7" type="ordered locus">Trad_0637</name>
</gene>
<dbReference type="REBASE" id="26414">
    <property type="entry name" value="M.TraRQORF637P"/>
</dbReference>
<evidence type="ECO:0000259" key="5">
    <source>
        <dbReference type="Pfam" id="PF02384"/>
    </source>
</evidence>
<dbReference type="GO" id="GO:0008170">
    <property type="term" value="F:N-methyltransferase activity"/>
    <property type="evidence" value="ECO:0007669"/>
    <property type="project" value="InterPro"/>
</dbReference>
<keyword evidence="2" id="KW-0808">Transferase</keyword>
<reference evidence="7 8" key="2">
    <citation type="journal article" date="2011" name="Stand. Genomic Sci.">
        <title>Complete genome sequence of Truepera radiovictrix type strain (RQ-24).</title>
        <authorList>
            <person name="Ivanova N."/>
            <person name="Rohde C."/>
            <person name="Munk C."/>
            <person name="Nolan M."/>
            <person name="Lucas S."/>
            <person name="Del Rio T.G."/>
            <person name="Tice H."/>
            <person name="Deshpande S."/>
            <person name="Cheng J.F."/>
            <person name="Tapia R."/>
            <person name="Han C."/>
            <person name="Goodwin L."/>
            <person name="Pitluck S."/>
            <person name="Liolios K."/>
            <person name="Mavromatis K."/>
            <person name="Mikhailova N."/>
            <person name="Pati A."/>
            <person name="Chen A."/>
            <person name="Palaniappan K."/>
            <person name="Land M."/>
            <person name="Hauser L."/>
            <person name="Chang Y.J."/>
            <person name="Jeffries C.D."/>
            <person name="Brambilla E."/>
            <person name="Rohde M."/>
            <person name="Goker M."/>
            <person name="Tindall B.J."/>
            <person name="Woyke T."/>
            <person name="Bristow J."/>
            <person name="Eisen J.A."/>
            <person name="Markowitz V."/>
            <person name="Hugenholtz P."/>
            <person name="Kyrpides N.C."/>
            <person name="Klenk H.P."/>
            <person name="Lapidus A."/>
        </authorList>
    </citation>
    <scope>NUCLEOTIDE SEQUENCE [LARGE SCALE GENOMIC DNA]</scope>
    <source>
        <strain evidence="8">DSM 17093 / CIP 108686 / LMG 22925 / RQ-24</strain>
    </source>
</reference>
<keyword evidence="8" id="KW-1185">Reference proteome</keyword>
<dbReference type="OrthoDB" id="9815272at2"/>
<accession>D7CT06</accession>
<evidence type="ECO:0000256" key="2">
    <source>
        <dbReference type="ARBA" id="ARBA00022679"/>
    </source>
</evidence>
<protein>
    <submittedName>
        <fullName evidence="7">Type I restriction-modification system methyltransferase subunit-like protein</fullName>
    </submittedName>
</protein>
<dbReference type="Pfam" id="PF02384">
    <property type="entry name" value="N6_Mtase"/>
    <property type="match status" value="1"/>
</dbReference>
<evidence type="ECO:0000256" key="3">
    <source>
        <dbReference type="ARBA" id="ARBA00022691"/>
    </source>
</evidence>
<dbReference type="RefSeq" id="WP_013177145.1">
    <property type="nucleotide sequence ID" value="NC_014221.1"/>
</dbReference>
<dbReference type="GO" id="GO:0003677">
    <property type="term" value="F:DNA binding"/>
    <property type="evidence" value="ECO:0007669"/>
    <property type="project" value="InterPro"/>
</dbReference>
<keyword evidence="1 7" id="KW-0489">Methyltransferase</keyword>
<proteinExistence type="predicted"/>
<dbReference type="SUPFAM" id="SSF53335">
    <property type="entry name" value="S-adenosyl-L-methionine-dependent methyltransferases"/>
    <property type="match status" value="1"/>
</dbReference>
<dbReference type="KEGG" id="tra:Trad_0637"/>
<reference evidence="8" key="1">
    <citation type="submission" date="2010-05" db="EMBL/GenBank/DDBJ databases">
        <title>The complete genome of Truepera radiovictris DSM 17093.</title>
        <authorList>
            <consortium name="US DOE Joint Genome Institute (JGI-PGF)"/>
            <person name="Lucas S."/>
            <person name="Copeland A."/>
            <person name="Lapidus A."/>
            <person name="Glavina del Rio T."/>
            <person name="Dalin E."/>
            <person name="Tice H."/>
            <person name="Bruce D."/>
            <person name="Goodwin L."/>
            <person name="Pitluck S."/>
            <person name="Kyrpides N."/>
            <person name="Mavromatis K."/>
            <person name="Ovchinnikova G."/>
            <person name="Munk A.C."/>
            <person name="Detter J.C."/>
            <person name="Han C."/>
            <person name="Tapia R."/>
            <person name="Land M."/>
            <person name="Hauser L."/>
            <person name="Markowitz V."/>
            <person name="Cheng J.-F."/>
            <person name="Hugenholtz P."/>
            <person name="Woyke T."/>
            <person name="Wu D."/>
            <person name="Tindall B."/>
            <person name="Pomrenke H.G."/>
            <person name="Brambilla E."/>
            <person name="Klenk H.-P."/>
            <person name="Eisen J.A."/>
        </authorList>
    </citation>
    <scope>NUCLEOTIDE SEQUENCE [LARGE SCALE GENOMIC DNA]</scope>
    <source>
        <strain evidence="8">DSM 17093 / CIP 108686 / LMG 22925 / RQ-24</strain>
    </source>
</reference>
<feature type="domain" description="Type II methyltransferase M.Eco57I C-terminal" evidence="6">
    <location>
        <begin position="263"/>
        <end position="521"/>
    </location>
</feature>
<dbReference type="HOGENOM" id="CLU_020255_1_0_0"/>
<evidence type="ECO:0000313" key="8">
    <source>
        <dbReference type="Proteomes" id="UP000000379"/>
    </source>
</evidence>
<dbReference type="GO" id="GO:0032259">
    <property type="term" value="P:methylation"/>
    <property type="evidence" value="ECO:0007669"/>
    <property type="project" value="UniProtKB-KW"/>
</dbReference>
<dbReference type="InterPro" id="IPR054520">
    <property type="entry name" value="M_Eco57I_C"/>
</dbReference>
<dbReference type="InterPro" id="IPR003356">
    <property type="entry name" value="DNA_methylase_A-5"/>
</dbReference>
<sequence>MPPPPSPLTAPTGERAKAFGAFYTGAAVADFVVRWALRRGSDRVLDPSFGGGVFLAAALARLEALGGGAGGVYGAELDGAVHARVSGALPVAPRQLLRADFFDLSPTDLPPLDAVVGNPPFIRYQRLGREARKKAALRALEAGVALSDLASSWAAFVVHSAAFLRPGGRLGMVLPAELGHAGYARPVLAHLSRTYRRVTLLTFQERLFPELSQDTLLLLAEDKGAPFEGFFWRDVARVADLATPLPLEPTERLPEAPLLEGREKLVTRFVPAAARELYRELAQHPAVTRLGALAEVGIGYVTGANGFFHLAPERARALGLPAAHLQRAVFRGAALSGLRFGEADWHGAARWGHAGYVLHVTGDDVEVSDLAPALRAYLEAGAAQGVPRAYKCRTRTPWYRVPHVSAPDAFLTYMSGARPQLVANAAGAAAPNTLHVVRLRPQANVSATALAALWQSSLTRLSAELEGHALGGGMLKLEPREARRVLVATPEVSTGLTEELDELLWQGRTDEVQTIVDKVLLQYALGLSAKACTLLKHAACTLRHRRYYRNRPPSQIE</sequence>
<dbReference type="STRING" id="649638.Trad_0637"/>
<dbReference type="Gene3D" id="3.40.50.150">
    <property type="entry name" value="Vaccinia Virus protein VP39"/>
    <property type="match status" value="1"/>
</dbReference>
<evidence type="ECO:0000259" key="6">
    <source>
        <dbReference type="Pfam" id="PF22837"/>
    </source>
</evidence>
<dbReference type="Proteomes" id="UP000000379">
    <property type="component" value="Chromosome"/>
</dbReference>
<dbReference type="InterPro" id="IPR002052">
    <property type="entry name" value="DNA_methylase_N6_adenine_CS"/>
</dbReference>
<dbReference type="InterPro" id="IPR050953">
    <property type="entry name" value="N4_N6_ade-DNA_methylase"/>
</dbReference>
<dbReference type="PANTHER" id="PTHR33841">
    <property type="entry name" value="DNA METHYLTRANSFERASE YEEA-RELATED"/>
    <property type="match status" value="1"/>
</dbReference>
<evidence type="ECO:0000256" key="1">
    <source>
        <dbReference type="ARBA" id="ARBA00022603"/>
    </source>
</evidence>
<feature type="domain" description="DNA methylase adenine-specific" evidence="5">
    <location>
        <begin position="14"/>
        <end position="176"/>
    </location>
</feature>
<evidence type="ECO:0000313" key="7">
    <source>
        <dbReference type="EMBL" id="ADI13773.1"/>
    </source>
</evidence>
<name>D7CT06_TRURR</name>
<dbReference type="PROSITE" id="PS00092">
    <property type="entry name" value="N6_MTASE"/>
    <property type="match status" value="1"/>
</dbReference>
<dbReference type="Pfam" id="PF22837">
    <property type="entry name" value="M_Eco57I_C"/>
    <property type="match status" value="1"/>
</dbReference>
<dbReference type="InterPro" id="IPR029063">
    <property type="entry name" value="SAM-dependent_MTases_sf"/>
</dbReference>
<keyword evidence="4" id="KW-0680">Restriction system</keyword>
<dbReference type="PRINTS" id="PR00507">
    <property type="entry name" value="N12N6MTFRASE"/>
</dbReference>
<dbReference type="GO" id="GO:0009007">
    <property type="term" value="F:site-specific DNA-methyltransferase (adenine-specific) activity"/>
    <property type="evidence" value="ECO:0007669"/>
    <property type="project" value="UniProtKB-EC"/>
</dbReference>
<dbReference type="eggNOG" id="COG0827">
    <property type="taxonomic scope" value="Bacteria"/>
</dbReference>
<dbReference type="AlphaFoldDB" id="D7CT06"/>
<dbReference type="EMBL" id="CP002049">
    <property type="protein sequence ID" value="ADI13773.1"/>
    <property type="molecule type" value="Genomic_DNA"/>
</dbReference>
<dbReference type="PANTHER" id="PTHR33841:SF5">
    <property type="entry name" value="DNA METHYLASE (MODIFICATION METHYLASE) (METHYLTRANSFERASE)-RELATED"/>
    <property type="match status" value="1"/>
</dbReference>
<keyword evidence="3" id="KW-0949">S-adenosyl-L-methionine</keyword>